<dbReference type="CDD" id="cd17895">
    <property type="entry name" value="AGPR_1_N"/>
    <property type="match status" value="1"/>
</dbReference>
<evidence type="ECO:0000313" key="8">
    <source>
        <dbReference type="EMBL" id="MFC7319571.1"/>
    </source>
</evidence>
<evidence type="ECO:0000256" key="2">
    <source>
        <dbReference type="ARBA" id="ARBA00022605"/>
    </source>
</evidence>
<comment type="pathway">
    <text evidence="5">Amino-acid biosynthesis; L-arginine biosynthesis; N(2)-acetyl-L-ornithine from L-glutamate: step 3/4.</text>
</comment>
<dbReference type="PANTHER" id="PTHR32338">
    <property type="entry name" value="N-ACETYL-GAMMA-GLUTAMYL-PHOSPHATE REDUCTASE, CHLOROPLASTIC-RELATED-RELATED"/>
    <property type="match status" value="1"/>
</dbReference>
<feature type="active site" evidence="5 6">
    <location>
        <position position="148"/>
    </location>
</feature>
<dbReference type="SUPFAM" id="SSF55347">
    <property type="entry name" value="Glyceraldehyde-3-phosphate dehydrogenase-like, C-terminal domain"/>
    <property type="match status" value="1"/>
</dbReference>
<comment type="subcellular location">
    <subcellularLocation>
        <location evidence="5">Cytoplasm</location>
    </subcellularLocation>
</comment>
<dbReference type="PROSITE" id="PS01224">
    <property type="entry name" value="ARGC"/>
    <property type="match status" value="1"/>
</dbReference>
<evidence type="ECO:0000256" key="3">
    <source>
        <dbReference type="ARBA" id="ARBA00022857"/>
    </source>
</evidence>
<keyword evidence="5" id="KW-0963">Cytoplasm</keyword>
<dbReference type="InterPro" id="IPR058924">
    <property type="entry name" value="AGPR_dimerisation_dom"/>
</dbReference>
<dbReference type="Gene3D" id="3.30.360.10">
    <property type="entry name" value="Dihydrodipicolinate Reductase, domain 2"/>
    <property type="match status" value="1"/>
</dbReference>
<dbReference type="RefSeq" id="WP_289215371.1">
    <property type="nucleotide sequence ID" value="NZ_JAPVRC010000003.1"/>
</dbReference>
<dbReference type="SUPFAM" id="SSF51735">
    <property type="entry name" value="NAD(P)-binding Rossmann-fold domains"/>
    <property type="match status" value="1"/>
</dbReference>
<dbReference type="InterPro" id="IPR050085">
    <property type="entry name" value="AGPR"/>
</dbReference>
<dbReference type="PANTHER" id="PTHR32338:SF10">
    <property type="entry name" value="N-ACETYL-GAMMA-GLUTAMYL-PHOSPHATE REDUCTASE, CHLOROPLASTIC-RELATED"/>
    <property type="match status" value="1"/>
</dbReference>
<keyword evidence="3 5" id="KW-0521">NADP</keyword>
<keyword evidence="1 5" id="KW-0055">Arginine biosynthesis</keyword>
<dbReference type="NCBIfam" id="TIGR01850">
    <property type="entry name" value="argC"/>
    <property type="match status" value="1"/>
</dbReference>
<dbReference type="InterPro" id="IPR036291">
    <property type="entry name" value="NAD(P)-bd_dom_sf"/>
</dbReference>
<dbReference type="HAMAP" id="MF_00150">
    <property type="entry name" value="ArgC_type1"/>
    <property type="match status" value="1"/>
</dbReference>
<protein>
    <recommendedName>
        <fullName evidence="5">N-acetyl-gamma-glutamyl-phosphate reductase</fullName>
        <shortName evidence="5">AGPR</shortName>
        <ecNumber evidence="5">1.2.1.38</ecNumber>
    </recommendedName>
    <alternativeName>
        <fullName evidence="5">N-acetyl-glutamate semialdehyde dehydrogenase</fullName>
        <shortName evidence="5">NAGSA dehydrogenase</shortName>
    </alternativeName>
</protein>
<dbReference type="EC" id="1.2.1.38" evidence="5"/>
<feature type="domain" description="Semialdehyde dehydrogenase NAD-binding" evidence="7">
    <location>
        <begin position="2"/>
        <end position="140"/>
    </location>
</feature>
<evidence type="ECO:0000256" key="6">
    <source>
        <dbReference type="PROSITE-ProRule" id="PRU10010"/>
    </source>
</evidence>
<dbReference type="Gene3D" id="3.40.50.720">
    <property type="entry name" value="NAD(P)-binding Rossmann-like Domain"/>
    <property type="match status" value="1"/>
</dbReference>
<evidence type="ECO:0000256" key="5">
    <source>
        <dbReference type="HAMAP-Rule" id="MF_00150"/>
    </source>
</evidence>
<evidence type="ECO:0000313" key="9">
    <source>
        <dbReference type="Proteomes" id="UP001596494"/>
    </source>
</evidence>
<reference evidence="9" key="1">
    <citation type="journal article" date="2019" name="Int. J. Syst. Evol. Microbiol.">
        <title>The Global Catalogue of Microorganisms (GCM) 10K type strain sequencing project: providing services to taxonomists for standard genome sequencing and annotation.</title>
        <authorList>
            <consortium name="The Broad Institute Genomics Platform"/>
            <consortium name="The Broad Institute Genome Sequencing Center for Infectious Disease"/>
            <person name="Wu L."/>
            <person name="Ma J."/>
        </authorList>
    </citation>
    <scope>NUCLEOTIDE SEQUENCE [LARGE SCALE GENOMIC DNA]</scope>
    <source>
        <strain evidence="9">CCUG 73951</strain>
    </source>
</reference>
<dbReference type="GO" id="GO:0003942">
    <property type="term" value="F:N-acetyl-gamma-glutamyl-phosphate reductase activity"/>
    <property type="evidence" value="ECO:0007669"/>
    <property type="project" value="UniProtKB-EC"/>
</dbReference>
<keyword evidence="9" id="KW-1185">Reference proteome</keyword>
<dbReference type="Pfam" id="PF22698">
    <property type="entry name" value="Semialdhyde_dhC_1"/>
    <property type="match status" value="1"/>
</dbReference>
<accession>A0ABW2JYK8</accession>
<comment type="caution">
    <text evidence="8">The sequence shown here is derived from an EMBL/GenBank/DDBJ whole genome shotgun (WGS) entry which is preliminary data.</text>
</comment>
<dbReference type="Proteomes" id="UP001596494">
    <property type="component" value="Unassembled WGS sequence"/>
</dbReference>
<sequence>MDIGIIGATGYGGVELFRLLYNHPEVKTINLYSSSQSGEFIQEIYSHLNNEEYVLKDLDTEVMKQQLDVIFLATPAGVSSELTPQLAGGKGVVIDLSGDLRLNSPEEYTAWYKKAPASEEVLKQSVYGLSEWNKEAIQSAKIIANPGCYPTAALIGLGPVMHERLADPSRIIIDAKSGVSGAGKNSNHVTHFANTQENFRIYKVNQHQHIPEIEQQLGNWNEETEPITFSTHLVPMTRGIMATMYVELNNVLSLEELVDLYQTAYKDHPFVRVRGAGDFPCTRDVYASNYCDIGLAMDERTGRLTIVAVIDNLMKGAASQAVQNMNLTQGIDETTGLMHVPVYP</sequence>
<dbReference type="CDD" id="cd23934">
    <property type="entry name" value="AGPR_1_C"/>
    <property type="match status" value="1"/>
</dbReference>
<keyword evidence="2 5" id="KW-0028">Amino-acid biosynthesis</keyword>
<dbReference type="InterPro" id="IPR023013">
    <property type="entry name" value="AGPR_AS"/>
</dbReference>
<comment type="function">
    <text evidence="5">Catalyzes the NADPH-dependent reduction of N-acetyl-5-glutamyl phosphate to yield N-acetyl-L-glutamate 5-semialdehyde.</text>
</comment>
<evidence type="ECO:0000256" key="4">
    <source>
        <dbReference type="ARBA" id="ARBA00023002"/>
    </source>
</evidence>
<dbReference type="InterPro" id="IPR000534">
    <property type="entry name" value="Semialdehyde_DH_NAD-bd"/>
</dbReference>
<dbReference type="Pfam" id="PF01118">
    <property type="entry name" value="Semialdhyde_dh"/>
    <property type="match status" value="1"/>
</dbReference>
<proteinExistence type="inferred from homology"/>
<name>A0ABW2JYK8_9BACI</name>
<dbReference type="InterPro" id="IPR000706">
    <property type="entry name" value="AGPR_type-1"/>
</dbReference>
<dbReference type="SMART" id="SM00859">
    <property type="entry name" value="Semialdhyde_dh"/>
    <property type="match status" value="1"/>
</dbReference>
<dbReference type="EMBL" id="JBHTBY010000001">
    <property type="protein sequence ID" value="MFC7319571.1"/>
    <property type="molecule type" value="Genomic_DNA"/>
</dbReference>
<comment type="similarity">
    <text evidence="5">Belongs to the NAGSA dehydrogenase family. Type 1 subfamily.</text>
</comment>
<gene>
    <name evidence="5 8" type="primary">argC</name>
    <name evidence="8" type="ORF">ACFQMN_01560</name>
</gene>
<keyword evidence="4 5" id="KW-0560">Oxidoreductase</keyword>
<comment type="catalytic activity">
    <reaction evidence="5">
        <text>N-acetyl-L-glutamate 5-semialdehyde + phosphate + NADP(+) = N-acetyl-L-glutamyl 5-phosphate + NADPH + H(+)</text>
        <dbReference type="Rhea" id="RHEA:21588"/>
        <dbReference type="ChEBI" id="CHEBI:15378"/>
        <dbReference type="ChEBI" id="CHEBI:29123"/>
        <dbReference type="ChEBI" id="CHEBI:43474"/>
        <dbReference type="ChEBI" id="CHEBI:57783"/>
        <dbReference type="ChEBI" id="CHEBI:57936"/>
        <dbReference type="ChEBI" id="CHEBI:58349"/>
        <dbReference type="EC" id="1.2.1.38"/>
    </reaction>
</comment>
<evidence type="ECO:0000256" key="1">
    <source>
        <dbReference type="ARBA" id="ARBA00022571"/>
    </source>
</evidence>
<organism evidence="8 9">
    <name type="scientific">Halobacillus campisalis</name>
    <dbReference type="NCBI Taxonomy" id="435909"/>
    <lineage>
        <taxon>Bacteria</taxon>
        <taxon>Bacillati</taxon>
        <taxon>Bacillota</taxon>
        <taxon>Bacilli</taxon>
        <taxon>Bacillales</taxon>
        <taxon>Bacillaceae</taxon>
        <taxon>Halobacillus</taxon>
    </lineage>
</organism>
<evidence type="ECO:0000259" key="7">
    <source>
        <dbReference type="SMART" id="SM00859"/>
    </source>
</evidence>